<gene>
    <name evidence="2" type="ORF">CR492_02720</name>
</gene>
<sequence length="92" mass="10463">METEVTDIEKDDAGIAPGDIVQLKSYGPPMTVVSLDNDGVNAIWYDEVDGDVKTRFLPLIALEKIFIVDEDDEDDEDDDERDRKPRGKKKHR</sequence>
<organism evidence="2 3">
    <name type="scientific">Methylocella silvestris</name>
    <dbReference type="NCBI Taxonomy" id="199596"/>
    <lineage>
        <taxon>Bacteria</taxon>
        <taxon>Pseudomonadati</taxon>
        <taxon>Pseudomonadota</taxon>
        <taxon>Alphaproteobacteria</taxon>
        <taxon>Hyphomicrobiales</taxon>
        <taxon>Beijerinckiaceae</taxon>
        <taxon>Methylocella</taxon>
    </lineage>
</organism>
<dbReference type="EMBL" id="PDZR01000001">
    <property type="protein sequence ID" value="PNG27828.1"/>
    <property type="molecule type" value="Genomic_DNA"/>
</dbReference>
<dbReference type="OrthoDB" id="7173769at2"/>
<evidence type="ECO:0000313" key="3">
    <source>
        <dbReference type="Proteomes" id="UP000236286"/>
    </source>
</evidence>
<comment type="caution">
    <text evidence="2">The sequence shown here is derived from an EMBL/GenBank/DDBJ whole genome shotgun (WGS) entry which is preliminary data.</text>
</comment>
<feature type="region of interest" description="Disordered" evidence="1">
    <location>
        <begin position="70"/>
        <end position="92"/>
    </location>
</feature>
<dbReference type="Pfam" id="PF09926">
    <property type="entry name" value="DUF2158"/>
    <property type="match status" value="1"/>
</dbReference>
<dbReference type="AlphaFoldDB" id="A0A2J7TM27"/>
<evidence type="ECO:0000313" key="2">
    <source>
        <dbReference type="EMBL" id="PNG27828.1"/>
    </source>
</evidence>
<name>A0A2J7TM27_METSI</name>
<evidence type="ECO:0000256" key="1">
    <source>
        <dbReference type="SAM" id="MobiDB-lite"/>
    </source>
</evidence>
<reference evidence="2 3" key="1">
    <citation type="submission" date="2017-10" db="EMBL/GenBank/DDBJ databases">
        <title>Genome announcement of Methylocella silvestris TVC from permafrost.</title>
        <authorList>
            <person name="Wang J."/>
            <person name="Geng K."/>
            <person name="Ul-Haque F."/>
            <person name="Crombie A.T."/>
            <person name="Street L.E."/>
            <person name="Wookey P.A."/>
            <person name="Murrell J.C."/>
            <person name="Pratscher J."/>
        </authorList>
    </citation>
    <scope>NUCLEOTIDE SEQUENCE [LARGE SCALE GENOMIC DNA]</scope>
    <source>
        <strain evidence="2 3">TVC</strain>
    </source>
</reference>
<dbReference type="Proteomes" id="UP000236286">
    <property type="component" value="Unassembled WGS sequence"/>
</dbReference>
<accession>A0A2J7TM27</accession>
<feature type="compositionally biased region" description="Acidic residues" evidence="1">
    <location>
        <begin position="70"/>
        <end position="80"/>
    </location>
</feature>
<proteinExistence type="predicted"/>
<protein>
    <submittedName>
        <fullName evidence="2">DUF2158 domain-containing protein</fullName>
    </submittedName>
</protein>
<dbReference type="InterPro" id="IPR019226">
    <property type="entry name" value="DUF2158"/>
</dbReference>